<dbReference type="Gene3D" id="1.10.10.10">
    <property type="entry name" value="Winged helix-like DNA-binding domain superfamily/Winged helix DNA-binding domain"/>
    <property type="match status" value="1"/>
</dbReference>
<dbReference type="SUPFAM" id="SSF46785">
    <property type="entry name" value="Winged helix' DNA-binding domain"/>
    <property type="match status" value="1"/>
</dbReference>
<proteinExistence type="predicted"/>
<dbReference type="RefSeq" id="WP_007313037.1">
    <property type="nucleotide sequence ID" value="NZ_AESD01000812.1"/>
</dbReference>
<sequence length="72" mass="8296">MTFTIIKATPGLTTDETILNLLKDYPQGLTVKELSDKLNRPISMIQTCLRLLVACKKVTTKKIEMIKYYYLK</sequence>
<gene>
    <name evidence="1" type="ORF">CWATWH0003_5261</name>
</gene>
<accession>G5JCW4</accession>
<evidence type="ECO:0000313" key="2">
    <source>
        <dbReference type="Proteomes" id="UP000003477"/>
    </source>
</evidence>
<evidence type="ECO:0000313" key="1">
    <source>
        <dbReference type="EMBL" id="EHJ09974.1"/>
    </source>
</evidence>
<dbReference type="InterPro" id="IPR036390">
    <property type="entry name" value="WH_DNA-bd_sf"/>
</dbReference>
<organism evidence="1 2">
    <name type="scientific">Crocosphaera watsonii WH 0003</name>
    <dbReference type="NCBI Taxonomy" id="423471"/>
    <lineage>
        <taxon>Bacteria</taxon>
        <taxon>Bacillati</taxon>
        <taxon>Cyanobacteriota</taxon>
        <taxon>Cyanophyceae</taxon>
        <taxon>Oscillatoriophycideae</taxon>
        <taxon>Chroococcales</taxon>
        <taxon>Aphanothecaceae</taxon>
        <taxon>Crocosphaera</taxon>
    </lineage>
</organism>
<dbReference type="AlphaFoldDB" id="G5JCW4"/>
<name>G5JCW4_CROWT</name>
<dbReference type="EMBL" id="AESD01000812">
    <property type="protein sequence ID" value="EHJ09974.1"/>
    <property type="molecule type" value="Genomic_DNA"/>
</dbReference>
<dbReference type="Proteomes" id="UP000003477">
    <property type="component" value="Unassembled WGS sequence"/>
</dbReference>
<dbReference type="InterPro" id="IPR036388">
    <property type="entry name" value="WH-like_DNA-bd_sf"/>
</dbReference>
<dbReference type="PATRIC" id="fig|423471.3.peg.4914"/>
<dbReference type="GeneID" id="88768584"/>
<comment type="caution">
    <text evidence="1">The sequence shown here is derived from an EMBL/GenBank/DDBJ whole genome shotgun (WGS) entry which is preliminary data.</text>
</comment>
<protein>
    <submittedName>
        <fullName evidence="1">Uncharacterized protein</fullName>
    </submittedName>
</protein>
<reference evidence="1 2" key="1">
    <citation type="journal article" date="2011" name="Front. Microbiol.">
        <title>Two Strains of Crocosphaera watsonii with Highly Conserved Genomes are Distinguished by Strain-Specific Features.</title>
        <authorList>
            <person name="Bench S.R."/>
            <person name="Ilikchyan I.N."/>
            <person name="Tripp H.J."/>
            <person name="Zehr J.P."/>
        </authorList>
    </citation>
    <scope>NUCLEOTIDE SEQUENCE [LARGE SCALE GENOMIC DNA]</scope>
    <source>
        <strain evidence="1 2">WH 0003</strain>
    </source>
</reference>